<dbReference type="PANTHER" id="PTHR36066">
    <property type="entry name" value="TRANSCRIPTION FACTOR BHLH145"/>
    <property type="match status" value="1"/>
</dbReference>
<proteinExistence type="predicted"/>
<dbReference type="PANTHER" id="PTHR36066:SF8">
    <property type="entry name" value="TRANSCRIPTION FACTOR SAC51"/>
    <property type="match status" value="1"/>
</dbReference>
<dbReference type="AlphaFoldDB" id="A0A4D6L6N1"/>
<keyword evidence="3" id="KW-1185">Reference proteome</keyword>
<evidence type="ECO:0000256" key="1">
    <source>
        <dbReference type="SAM" id="MobiDB-lite"/>
    </source>
</evidence>
<protein>
    <recommendedName>
        <fullName evidence="4">Myc-type</fullName>
    </recommendedName>
</protein>
<gene>
    <name evidence="2" type="ORF">DEO72_LG2g4486</name>
</gene>
<organism evidence="2 3">
    <name type="scientific">Vigna unguiculata</name>
    <name type="common">Cowpea</name>
    <dbReference type="NCBI Taxonomy" id="3917"/>
    <lineage>
        <taxon>Eukaryota</taxon>
        <taxon>Viridiplantae</taxon>
        <taxon>Streptophyta</taxon>
        <taxon>Embryophyta</taxon>
        <taxon>Tracheophyta</taxon>
        <taxon>Spermatophyta</taxon>
        <taxon>Magnoliopsida</taxon>
        <taxon>eudicotyledons</taxon>
        <taxon>Gunneridae</taxon>
        <taxon>Pentapetalae</taxon>
        <taxon>rosids</taxon>
        <taxon>fabids</taxon>
        <taxon>Fabales</taxon>
        <taxon>Fabaceae</taxon>
        <taxon>Papilionoideae</taxon>
        <taxon>50 kb inversion clade</taxon>
        <taxon>NPAAA clade</taxon>
        <taxon>indigoferoid/millettioid clade</taxon>
        <taxon>Phaseoleae</taxon>
        <taxon>Vigna</taxon>
    </lineage>
</organism>
<feature type="region of interest" description="Disordered" evidence="1">
    <location>
        <begin position="224"/>
        <end position="246"/>
    </location>
</feature>
<sequence length="387" mass="43262">MVYQAASQTRFRALKHEYGINGEATIIVRVIACFQPLHFCQMVKADSSLPCSHHVAWQSPSLNYLSMLPKPGSLGLPTYLNSSTSILPHGLAAPSIRSLKTELTNEMQGYLKYHHNADTSLKEMHLGGALQNANPSLQKRLLIFDRSDNKTRLFYGPVPPLVQSPTVTAKKFAQSYDVNGEEQTRIMGQKHLASYGILEESVEDNAVIEESEKHEDTEEINALLYSDDDSSEYDEDDCDEVTSTDRSPLATRRTYTIQEQCEDLKEEVASSYWPKKRMKLIDGGDNRSSPRVEKTTLVQPNETCDNVSDAESKNSSGWTYSVDKTKVDDSGVCDIKLKKDKIRESLRVLENLIPGAKGKEPMLVIDGTIEYLKVLMSQTGSLGVEHH</sequence>
<evidence type="ECO:0000313" key="2">
    <source>
        <dbReference type="EMBL" id="QCD84136.1"/>
    </source>
</evidence>
<dbReference type="Proteomes" id="UP000501690">
    <property type="component" value="Linkage Group LG2"/>
</dbReference>
<accession>A0A4D6L6N1</accession>
<evidence type="ECO:0008006" key="4">
    <source>
        <dbReference type="Google" id="ProtNLM"/>
    </source>
</evidence>
<dbReference type="Pfam" id="PF23173">
    <property type="entry name" value="bHLH_SAC51"/>
    <property type="match status" value="1"/>
</dbReference>
<dbReference type="InterPro" id="IPR037546">
    <property type="entry name" value="SAC51-like"/>
</dbReference>
<feature type="compositionally biased region" description="Acidic residues" evidence="1">
    <location>
        <begin position="226"/>
        <end position="242"/>
    </location>
</feature>
<name>A0A4D6L6N1_VIGUN</name>
<reference evidence="2 3" key="1">
    <citation type="submission" date="2019-04" db="EMBL/GenBank/DDBJ databases">
        <title>An improved genome assembly and genetic linkage map for asparagus bean, Vigna unguiculata ssp. sesquipedialis.</title>
        <authorList>
            <person name="Xia Q."/>
            <person name="Zhang R."/>
            <person name="Dong Y."/>
        </authorList>
    </citation>
    <scope>NUCLEOTIDE SEQUENCE [LARGE SCALE GENOMIC DNA]</scope>
    <source>
        <tissue evidence="2">Leaf</tissue>
    </source>
</reference>
<dbReference type="EMBL" id="CP039346">
    <property type="protein sequence ID" value="QCD84136.1"/>
    <property type="molecule type" value="Genomic_DNA"/>
</dbReference>
<evidence type="ECO:0000313" key="3">
    <source>
        <dbReference type="Proteomes" id="UP000501690"/>
    </source>
</evidence>